<reference evidence="9" key="1">
    <citation type="journal article" date="2017" name="Genome Biol.">
        <title>Comparative genomics reveals high biological diversity and specific adaptations in the industrially and medically important fungal genus Aspergillus.</title>
        <authorList>
            <person name="de Vries R.P."/>
            <person name="Riley R."/>
            <person name="Wiebenga A."/>
            <person name="Aguilar-Osorio G."/>
            <person name="Amillis S."/>
            <person name="Uchima C.A."/>
            <person name="Anderluh G."/>
            <person name="Asadollahi M."/>
            <person name="Askin M."/>
            <person name="Barry K."/>
            <person name="Battaglia E."/>
            <person name="Bayram O."/>
            <person name="Benocci T."/>
            <person name="Braus-Stromeyer S.A."/>
            <person name="Caldana C."/>
            <person name="Canovas D."/>
            <person name="Cerqueira G.C."/>
            <person name="Chen F."/>
            <person name="Chen W."/>
            <person name="Choi C."/>
            <person name="Clum A."/>
            <person name="Dos Santos R.A."/>
            <person name="Damasio A.R."/>
            <person name="Diallinas G."/>
            <person name="Emri T."/>
            <person name="Fekete E."/>
            <person name="Flipphi M."/>
            <person name="Freyberg S."/>
            <person name="Gallo A."/>
            <person name="Gournas C."/>
            <person name="Habgood R."/>
            <person name="Hainaut M."/>
            <person name="Harispe M.L."/>
            <person name="Henrissat B."/>
            <person name="Hilden K.S."/>
            <person name="Hope R."/>
            <person name="Hossain A."/>
            <person name="Karabika E."/>
            <person name="Karaffa L."/>
            <person name="Karanyi Z."/>
            <person name="Krasevec N."/>
            <person name="Kuo A."/>
            <person name="Kusch H."/>
            <person name="LaButti K."/>
            <person name="Lagendijk E.L."/>
            <person name="Lapidus A."/>
            <person name="Levasseur A."/>
            <person name="Lindquist E."/>
            <person name="Lipzen A."/>
            <person name="Logrieco A.F."/>
            <person name="MacCabe A."/>
            <person name="Maekelae M.R."/>
            <person name="Malavazi I."/>
            <person name="Melin P."/>
            <person name="Meyer V."/>
            <person name="Mielnichuk N."/>
            <person name="Miskei M."/>
            <person name="Molnar A.P."/>
            <person name="Mule G."/>
            <person name="Ngan C.Y."/>
            <person name="Orejas M."/>
            <person name="Orosz E."/>
            <person name="Ouedraogo J.P."/>
            <person name="Overkamp K.M."/>
            <person name="Park H.-S."/>
            <person name="Perrone G."/>
            <person name="Piumi F."/>
            <person name="Punt P.J."/>
            <person name="Ram A.F."/>
            <person name="Ramon A."/>
            <person name="Rauscher S."/>
            <person name="Record E."/>
            <person name="Riano-Pachon D.M."/>
            <person name="Robert V."/>
            <person name="Roehrig J."/>
            <person name="Ruller R."/>
            <person name="Salamov A."/>
            <person name="Salih N.S."/>
            <person name="Samson R.A."/>
            <person name="Sandor E."/>
            <person name="Sanguinetti M."/>
            <person name="Schuetze T."/>
            <person name="Sepcic K."/>
            <person name="Shelest E."/>
            <person name="Sherlock G."/>
            <person name="Sophianopoulou V."/>
            <person name="Squina F.M."/>
            <person name="Sun H."/>
            <person name="Susca A."/>
            <person name="Todd R.B."/>
            <person name="Tsang A."/>
            <person name="Unkles S.E."/>
            <person name="van de Wiele N."/>
            <person name="van Rossen-Uffink D."/>
            <person name="Oliveira J.V."/>
            <person name="Vesth T.C."/>
            <person name="Visser J."/>
            <person name="Yu J.-H."/>
            <person name="Zhou M."/>
            <person name="Andersen M.R."/>
            <person name="Archer D.B."/>
            <person name="Baker S.E."/>
            <person name="Benoit I."/>
            <person name="Brakhage A.A."/>
            <person name="Braus G.H."/>
            <person name="Fischer R."/>
            <person name="Frisvad J.C."/>
            <person name="Goldman G.H."/>
            <person name="Houbraken J."/>
            <person name="Oakley B."/>
            <person name="Pocsi I."/>
            <person name="Scazzocchio C."/>
            <person name="Seiboth B."/>
            <person name="vanKuyk P.A."/>
            <person name="Wortman J."/>
            <person name="Dyer P.S."/>
            <person name="Grigoriev I.V."/>
        </authorList>
    </citation>
    <scope>NUCLEOTIDE SEQUENCE [LARGE SCALE GENOMIC DNA]</scope>
    <source>
        <strain evidence="9">CBS 506.65</strain>
    </source>
</reference>
<evidence type="ECO:0000259" key="7">
    <source>
        <dbReference type="Pfam" id="PF00324"/>
    </source>
</evidence>
<evidence type="ECO:0000256" key="6">
    <source>
        <dbReference type="SAM" id="Phobius"/>
    </source>
</evidence>
<dbReference type="Proteomes" id="UP000184188">
    <property type="component" value="Unassembled WGS sequence"/>
</dbReference>
<dbReference type="RefSeq" id="XP_022580560.1">
    <property type="nucleotide sequence ID" value="XM_022729476.1"/>
</dbReference>
<feature type="transmembrane region" description="Helical" evidence="6">
    <location>
        <begin position="421"/>
        <end position="440"/>
    </location>
</feature>
<evidence type="ECO:0000256" key="1">
    <source>
        <dbReference type="ARBA" id="ARBA00004141"/>
    </source>
</evidence>
<feature type="transmembrane region" description="Helical" evidence="6">
    <location>
        <begin position="236"/>
        <end position="256"/>
    </location>
</feature>
<dbReference type="InterPro" id="IPR004840">
    <property type="entry name" value="Amino_acid_permease_CS"/>
</dbReference>
<evidence type="ECO:0000313" key="9">
    <source>
        <dbReference type="Proteomes" id="UP000184188"/>
    </source>
</evidence>
<keyword evidence="9" id="KW-1185">Reference proteome</keyword>
<dbReference type="PANTHER" id="PTHR43495:SF5">
    <property type="entry name" value="GAMMA-AMINOBUTYRIC ACID PERMEASE"/>
    <property type="match status" value="1"/>
</dbReference>
<dbReference type="EMBL" id="KV878343">
    <property type="protein sequence ID" value="OJJ46050.1"/>
    <property type="molecule type" value="Genomic_DNA"/>
</dbReference>
<keyword evidence="2" id="KW-0813">Transport</keyword>
<feature type="transmembrane region" description="Helical" evidence="6">
    <location>
        <begin position="452"/>
        <end position="473"/>
    </location>
</feature>
<feature type="transmembrane region" description="Helical" evidence="6">
    <location>
        <begin position="545"/>
        <end position="563"/>
    </location>
</feature>
<feature type="transmembrane region" description="Helical" evidence="6">
    <location>
        <begin position="196"/>
        <end position="215"/>
    </location>
</feature>
<dbReference type="PROSITE" id="PS00218">
    <property type="entry name" value="AMINO_ACID_PERMEASE_1"/>
    <property type="match status" value="1"/>
</dbReference>
<protein>
    <recommendedName>
        <fullName evidence="7">Amino acid permease/ SLC12A domain-containing protein</fullName>
    </recommendedName>
</protein>
<keyword evidence="5 6" id="KW-0472">Membrane</keyword>
<sequence length="620" mass="69709">MERASSSQTTSSPREPESVFIANTPSNVQVIDLRNVEEKDRTVNRRLRSIHVFMITISGVLGAGLYVNSGSILRIGGPSAVLISFTVLGLLAWSVMQCLGEMLALWPISGALIEFVGTFVDEDLGTTVGAAYWFAYSINFAALIIAAAEEMNYWNPGKAIEGTIMFFLIPTFLVLFNSFGVHLYGLTEVVGGSLKLLGVLVVIVSMILINVGVGSGKNLGTTYYKHGPMFPHEREIADNWVTALFISFSIAAFAYVGVEITAATAMEARIDHQNQDDEHTGSLQQDRKATPADLVSVRFSSTWISFIAWLLYFVSGFLLTLNIQWNDIRLPRISWASTKGTATAQSTGPSNPDSGFVVSAYLSKVPGLANMFTIVLMITALTAANTNLYVASRTLFGLTRKIDGARWKWLGFFGRTNRYQVPVRAMFISCFFIWVPFLYLSESTTITTLLEILSQIGSVSCLIVWSCECWAYIRFYNCMYRHRDELREKPQYQHVCRFRRDGPVDTYPWRSHGQPLTMYAALFGCLFILVVCNGAVLWNGFHYKAFLAEYFAPLAFLALWLFLKIYRSGGWRYVNWRLEDLSNINVVQDKIDRLDDIRHRATARDTYQEQPGWGNLWGLF</sequence>
<keyword evidence="4 6" id="KW-1133">Transmembrane helix</keyword>
<dbReference type="Pfam" id="PF00324">
    <property type="entry name" value="AA_permease"/>
    <property type="match status" value="2"/>
</dbReference>
<evidence type="ECO:0000256" key="4">
    <source>
        <dbReference type="ARBA" id="ARBA00022989"/>
    </source>
</evidence>
<dbReference type="GeneID" id="34615940"/>
<evidence type="ECO:0000256" key="5">
    <source>
        <dbReference type="ARBA" id="ARBA00023136"/>
    </source>
</evidence>
<evidence type="ECO:0000256" key="3">
    <source>
        <dbReference type="ARBA" id="ARBA00022692"/>
    </source>
</evidence>
<evidence type="ECO:0000256" key="2">
    <source>
        <dbReference type="ARBA" id="ARBA00022448"/>
    </source>
</evidence>
<feature type="transmembrane region" description="Helical" evidence="6">
    <location>
        <begin position="49"/>
        <end position="69"/>
    </location>
</feature>
<dbReference type="STRING" id="1073090.A0A1L9SFN3"/>
<name>A0A1L9SFN3_9EURO</name>
<comment type="subcellular location">
    <subcellularLocation>
        <location evidence="1">Membrane</location>
        <topology evidence="1">Multi-pass membrane protein</topology>
    </subcellularLocation>
</comment>
<gene>
    <name evidence="8" type="ORF">ASPZODRAFT_67618</name>
</gene>
<feature type="transmembrane region" description="Helical" evidence="6">
    <location>
        <begin position="163"/>
        <end position="184"/>
    </location>
</feature>
<dbReference type="OrthoDB" id="3900342at2759"/>
<feature type="domain" description="Amino acid permease/ SLC12A" evidence="7">
    <location>
        <begin position="51"/>
        <end position="269"/>
    </location>
</feature>
<dbReference type="PANTHER" id="PTHR43495">
    <property type="entry name" value="GABA PERMEASE"/>
    <property type="match status" value="1"/>
</dbReference>
<feature type="transmembrane region" description="Helical" evidence="6">
    <location>
        <begin position="516"/>
        <end position="539"/>
    </location>
</feature>
<accession>A0A1L9SFN3</accession>
<dbReference type="InterPro" id="IPR004841">
    <property type="entry name" value="AA-permease/SLC12A_dom"/>
</dbReference>
<feature type="transmembrane region" description="Helical" evidence="6">
    <location>
        <begin position="303"/>
        <end position="323"/>
    </location>
</feature>
<dbReference type="GO" id="GO:0055085">
    <property type="term" value="P:transmembrane transport"/>
    <property type="evidence" value="ECO:0007669"/>
    <property type="project" value="InterPro"/>
</dbReference>
<organism evidence="8 9">
    <name type="scientific">Penicilliopsis zonata CBS 506.65</name>
    <dbReference type="NCBI Taxonomy" id="1073090"/>
    <lineage>
        <taxon>Eukaryota</taxon>
        <taxon>Fungi</taxon>
        <taxon>Dikarya</taxon>
        <taxon>Ascomycota</taxon>
        <taxon>Pezizomycotina</taxon>
        <taxon>Eurotiomycetes</taxon>
        <taxon>Eurotiomycetidae</taxon>
        <taxon>Eurotiales</taxon>
        <taxon>Aspergillaceae</taxon>
        <taxon>Penicilliopsis</taxon>
    </lineage>
</organism>
<keyword evidence="3 6" id="KW-0812">Transmembrane</keyword>
<dbReference type="VEuPathDB" id="FungiDB:ASPZODRAFT_67618"/>
<dbReference type="GO" id="GO:0016020">
    <property type="term" value="C:membrane"/>
    <property type="evidence" value="ECO:0007669"/>
    <property type="project" value="UniProtKB-SubCell"/>
</dbReference>
<feature type="domain" description="Amino acid permease/ SLC12A" evidence="7">
    <location>
        <begin position="307"/>
        <end position="566"/>
    </location>
</feature>
<feature type="transmembrane region" description="Helical" evidence="6">
    <location>
        <begin position="132"/>
        <end position="151"/>
    </location>
</feature>
<dbReference type="AlphaFoldDB" id="A0A1L9SFN3"/>
<proteinExistence type="predicted"/>
<evidence type="ECO:0000313" key="8">
    <source>
        <dbReference type="EMBL" id="OJJ46050.1"/>
    </source>
</evidence>
<dbReference type="GO" id="GO:0006865">
    <property type="term" value="P:amino acid transport"/>
    <property type="evidence" value="ECO:0007669"/>
    <property type="project" value="InterPro"/>
</dbReference>
<dbReference type="Gene3D" id="1.20.1740.10">
    <property type="entry name" value="Amino acid/polyamine transporter I"/>
    <property type="match status" value="1"/>
</dbReference>
<dbReference type="PIRSF" id="PIRSF006060">
    <property type="entry name" value="AA_transporter"/>
    <property type="match status" value="1"/>
</dbReference>
<feature type="transmembrane region" description="Helical" evidence="6">
    <location>
        <begin position="75"/>
        <end position="96"/>
    </location>
</feature>